<dbReference type="AlphaFoldDB" id="A0A0M3IF84"/>
<protein>
    <submittedName>
        <fullName evidence="3">Uncharacterized protein</fullName>
    </submittedName>
</protein>
<feature type="region of interest" description="Disordered" evidence="1">
    <location>
        <begin position="137"/>
        <end position="156"/>
    </location>
</feature>
<dbReference type="GO" id="GO:0061630">
    <property type="term" value="F:ubiquitin protein ligase activity"/>
    <property type="evidence" value="ECO:0007669"/>
    <property type="project" value="TreeGrafter"/>
</dbReference>
<dbReference type="GO" id="GO:0007411">
    <property type="term" value="P:axon guidance"/>
    <property type="evidence" value="ECO:0007669"/>
    <property type="project" value="TreeGrafter"/>
</dbReference>
<dbReference type="Proteomes" id="UP000036681">
    <property type="component" value="Unplaced"/>
</dbReference>
<dbReference type="PANTHER" id="PTHR45943">
    <property type="entry name" value="E3 UBIQUITIN-PROTEIN LIGASE MYCBP2"/>
    <property type="match status" value="1"/>
</dbReference>
<organism evidence="2 3">
    <name type="scientific">Ascaris lumbricoides</name>
    <name type="common">Giant roundworm</name>
    <dbReference type="NCBI Taxonomy" id="6252"/>
    <lineage>
        <taxon>Eukaryota</taxon>
        <taxon>Metazoa</taxon>
        <taxon>Ecdysozoa</taxon>
        <taxon>Nematoda</taxon>
        <taxon>Chromadorea</taxon>
        <taxon>Rhabditida</taxon>
        <taxon>Spirurina</taxon>
        <taxon>Ascaridomorpha</taxon>
        <taxon>Ascaridoidea</taxon>
        <taxon>Ascarididae</taxon>
        <taxon>Ascaris</taxon>
    </lineage>
</organism>
<proteinExistence type="predicted"/>
<evidence type="ECO:0000313" key="2">
    <source>
        <dbReference type="Proteomes" id="UP000036681"/>
    </source>
</evidence>
<feature type="compositionally biased region" description="Polar residues" evidence="1">
    <location>
        <begin position="200"/>
        <end position="217"/>
    </location>
</feature>
<dbReference type="GO" id="GO:0008582">
    <property type="term" value="P:regulation of synaptic assembly at neuromuscular junction"/>
    <property type="evidence" value="ECO:0007669"/>
    <property type="project" value="TreeGrafter"/>
</dbReference>
<dbReference type="GO" id="GO:0005634">
    <property type="term" value="C:nucleus"/>
    <property type="evidence" value="ECO:0007669"/>
    <property type="project" value="TreeGrafter"/>
</dbReference>
<evidence type="ECO:0000313" key="3">
    <source>
        <dbReference type="WBParaSite" id="ALUE_0001684601-mRNA-1"/>
    </source>
</evidence>
<reference evidence="3" key="1">
    <citation type="submission" date="2017-02" db="UniProtKB">
        <authorList>
            <consortium name="WormBaseParasite"/>
        </authorList>
    </citation>
    <scope>IDENTIFICATION</scope>
</reference>
<accession>A0A0M3IF84</accession>
<dbReference type="PANTHER" id="PTHR45943:SF1">
    <property type="entry name" value="E3 UBIQUITIN-PROTEIN LIGASE MYCBP2"/>
    <property type="match status" value="1"/>
</dbReference>
<dbReference type="GO" id="GO:0005886">
    <property type="term" value="C:plasma membrane"/>
    <property type="evidence" value="ECO:0007669"/>
    <property type="project" value="TreeGrafter"/>
</dbReference>
<feature type="compositionally biased region" description="Polar residues" evidence="1">
    <location>
        <begin position="137"/>
        <end position="154"/>
    </location>
</feature>
<dbReference type="WBParaSite" id="ALUE_0001684601-mRNA-1">
    <property type="protein sequence ID" value="ALUE_0001684601-mRNA-1"/>
    <property type="gene ID" value="ALUE_0001684601"/>
</dbReference>
<sequence length="233" mass="26271">MNFWRFRNIQFFAATISVSRRRPVLAFVTERHDLGSIREAMATAIAPTISVSRRRPVLAFVTERHDLGSIREAMATAIARATFFSHSFRVWNWLLKLVSAESRFIIAQKQMLCFQDLLILICNVLATVGGVLSDPSSDQSWNLDDSEGKANSRSILGGRQNDDRRIFIIAQKQMLCFQDLLILICNVLATVGGVLSDPSSDQSWNLDDSEGKANSRSILGGRQNDDRRMFQIF</sequence>
<keyword evidence="2" id="KW-1185">Reference proteome</keyword>
<evidence type="ECO:0000256" key="1">
    <source>
        <dbReference type="SAM" id="MobiDB-lite"/>
    </source>
</evidence>
<name>A0A0M3IF84_ASCLU</name>
<feature type="region of interest" description="Disordered" evidence="1">
    <location>
        <begin position="200"/>
        <end position="221"/>
    </location>
</feature>